<gene>
    <name evidence="3" type="primary">LOC120258777</name>
</gene>
<dbReference type="PANTHER" id="PTHR34023:SF4">
    <property type="entry name" value="RNASE H TYPE-1 DOMAIN-CONTAINING PROTEIN"/>
    <property type="match status" value="1"/>
</dbReference>
<name>A0AB40B641_DIOCR</name>
<sequence length="103" mass="11702">MGELWGLFLAEVDNQSIITMLLGNNEELGVHDGMIRGIRDPLSREWKVELKHVYRESNFVSDCLAALATDPGGYQRLFDPPLEVEPWLEQDIVCISHSHNVII</sequence>
<dbReference type="GeneID" id="120258777"/>
<dbReference type="InterPro" id="IPR002156">
    <property type="entry name" value="RNaseH_domain"/>
</dbReference>
<feature type="domain" description="RNase H type-1" evidence="1">
    <location>
        <begin position="10"/>
        <end position="67"/>
    </location>
</feature>
<evidence type="ECO:0000313" key="3">
    <source>
        <dbReference type="RefSeq" id="XP_039122146.1"/>
    </source>
</evidence>
<dbReference type="PANTHER" id="PTHR34023">
    <property type="entry name" value="RNASE H DOMAIN-CONTAINING PROTEIN"/>
    <property type="match status" value="1"/>
</dbReference>
<reference evidence="3" key="1">
    <citation type="submission" date="2025-08" db="UniProtKB">
        <authorList>
            <consortium name="RefSeq"/>
        </authorList>
    </citation>
    <scope>IDENTIFICATION</scope>
</reference>
<dbReference type="GO" id="GO:0003676">
    <property type="term" value="F:nucleic acid binding"/>
    <property type="evidence" value="ECO:0007669"/>
    <property type="project" value="InterPro"/>
</dbReference>
<dbReference type="AlphaFoldDB" id="A0AB40B641"/>
<evidence type="ECO:0000313" key="2">
    <source>
        <dbReference type="Proteomes" id="UP001515500"/>
    </source>
</evidence>
<accession>A0AB40B641</accession>
<dbReference type="Pfam" id="PF13456">
    <property type="entry name" value="RVT_3"/>
    <property type="match status" value="1"/>
</dbReference>
<dbReference type="RefSeq" id="XP_039122146.1">
    <property type="nucleotide sequence ID" value="XM_039266212.1"/>
</dbReference>
<organism evidence="2 3">
    <name type="scientific">Dioscorea cayennensis subsp. rotundata</name>
    <name type="common">White Guinea yam</name>
    <name type="synonym">Dioscorea rotundata</name>
    <dbReference type="NCBI Taxonomy" id="55577"/>
    <lineage>
        <taxon>Eukaryota</taxon>
        <taxon>Viridiplantae</taxon>
        <taxon>Streptophyta</taxon>
        <taxon>Embryophyta</taxon>
        <taxon>Tracheophyta</taxon>
        <taxon>Spermatophyta</taxon>
        <taxon>Magnoliopsida</taxon>
        <taxon>Liliopsida</taxon>
        <taxon>Dioscoreales</taxon>
        <taxon>Dioscoreaceae</taxon>
        <taxon>Dioscorea</taxon>
    </lineage>
</organism>
<dbReference type="GO" id="GO:0004523">
    <property type="term" value="F:RNA-DNA hybrid ribonuclease activity"/>
    <property type="evidence" value="ECO:0007669"/>
    <property type="project" value="InterPro"/>
</dbReference>
<dbReference type="InterPro" id="IPR044730">
    <property type="entry name" value="RNase_H-like_dom_plant"/>
</dbReference>
<evidence type="ECO:0000259" key="1">
    <source>
        <dbReference type="Pfam" id="PF13456"/>
    </source>
</evidence>
<proteinExistence type="predicted"/>
<protein>
    <submittedName>
        <fullName evidence="3">Uncharacterized protein LOC120258777</fullName>
    </submittedName>
</protein>
<keyword evidence="2" id="KW-1185">Reference proteome</keyword>
<dbReference type="Proteomes" id="UP001515500">
    <property type="component" value="Chromosome 4"/>
</dbReference>
<dbReference type="CDD" id="cd06222">
    <property type="entry name" value="RNase_H_like"/>
    <property type="match status" value="1"/>
</dbReference>